<dbReference type="GO" id="GO:0032790">
    <property type="term" value="P:ribosome disassembly"/>
    <property type="evidence" value="ECO:0007669"/>
    <property type="project" value="TreeGrafter"/>
</dbReference>
<dbReference type="PANTHER" id="PTHR43261">
    <property type="entry name" value="TRANSLATION ELONGATION FACTOR G-RELATED"/>
    <property type="match status" value="1"/>
</dbReference>
<dbReference type="Pfam" id="PF00009">
    <property type="entry name" value="GTP_EFTU"/>
    <property type="match status" value="1"/>
</dbReference>
<name>A0A6J6J3S1_9ZZZZ</name>
<evidence type="ECO:0000256" key="1">
    <source>
        <dbReference type="ARBA" id="ARBA00022741"/>
    </source>
</evidence>
<organism evidence="4">
    <name type="scientific">freshwater metagenome</name>
    <dbReference type="NCBI Taxonomy" id="449393"/>
    <lineage>
        <taxon>unclassified sequences</taxon>
        <taxon>metagenomes</taxon>
        <taxon>ecological metagenomes</taxon>
    </lineage>
</organism>
<dbReference type="Gene3D" id="3.40.50.300">
    <property type="entry name" value="P-loop containing nucleotide triphosphate hydrolases"/>
    <property type="match status" value="2"/>
</dbReference>
<evidence type="ECO:0000313" key="4">
    <source>
        <dbReference type="EMBL" id="CAB4630829.1"/>
    </source>
</evidence>
<evidence type="ECO:0000256" key="2">
    <source>
        <dbReference type="ARBA" id="ARBA00023134"/>
    </source>
</evidence>
<gene>
    <name evidence="4" type="ORF">UFOPK1908_01451</name>
</gene>
<keyword evidence="1" id="KW-0547">Nucleotide-binding</keyword>
<dbReference type="GO" id="GO:0005525">
    <property type="term" value="F:GTP binding"/>
    <property type="evidence" value="ECO:0007669"/>
    <property type="project" value="UniProtKB-KW"/>
</dbReference>
<keyword evidence="2" id="KW-0342">GTP-binding</keyword>
<dbReference type="InterPro" id="IPR027417">
    <property type="entry name" value="P-loop_NTPase"/>
</dbReference>
<dbReference type="EMBL" id="CAEZVB010000106">
    <property type="protein sequence ID" value="CAB4630829.1"/>
    <property type="molecule type" value="Genomic_DNA"/>
</dbReference>
<accession>A0A6J6J3S1</accession>
<feature type="domain" description="Tr-type G" evidence="3">
    <location>
        <begin position="72"/>
        <end position="182"/>
    </location>
</feature>
<dbReference type="AlphaFoldDB" id="A0A6J6J3S1"/>
<evidence type="ECO:0000259" key="3">
    <source>
        <dbReference type="Pfam" id="PF00009"/>
    </source>
</evidence>
<dbReference type="GO" id="GO:0003924">
    <property type="term" value="F:GTPase activity"/>
    <property type="evidence" value="ECO:0007669"/>
    <property type="project" value="InterPro"/>
</dbReference>
<dbReference type="PANTHER" id="PTHR43261:SF6">
    <property type="entry name" value="ELONGATION FACTOR G-LIKE PROTEIN"/>
    <property type="match status" value="1"/>
</dbReference>
<reference evidence="4" key="1">
    <citation type="submission" date="2020-05" db="EMBL/GenBank/DDBJ databases">
        <authorList>
            <person name="Chiriac C."/>
            <person name="Salcher M."/>
            <person name="Ghai R."/>
            <person name="Kavagutti S V."/>
        </authorList>
    </citation>
    <scope>NUCLEOTIDE SEQUENCE</scope>
</reference>
<proteinExistence type="predicted"/>
<protein>
    <submittedName>
        <fullName evidence="4">Unannotated protein</fullName>
    </submittedName>
</protein>
<sequence>MTHPWSNERIIGLVGPKGSGKTFLLNALLGTDPEDLERLLQEDSQDDPSVGVVTWRDIDIALLDNLDQEALLHAADALIFVIASSDGVDAQTAELWQRCVDEEIPRLVVITKLDDVRADMDETVAVLRRLFSEGPELIRLTMPVLDDDENLAGFIDLATTEIWDWTTPDLSIVNSDPEHVALIADAREELIADIAMISESDGLTSSVVMGMQPSIETIIDALEEASIGGYAQLIVGHGLRENDITVGTELILDLIVDALPDPSLRLTPVVASPDGSAQLPIDADPKSPLVAEVIHADMDSLSLVRIYSGELRKQLHTNNGLVEIQEITEITNNLVWISTDRPLKQLATISLPSKPLIIQDVNV</sequence>
<dbReference type="InterPro" id="IPR000795">
    <property type="entry name" value="T_Tr_GTP-bd_dom"/>
</dbReference>
<dbReference type="SUPFAM" id="SSF52540">
    <property type="entry name" value="P-loop containing nucleoside triphosphate hydrolases"/>
    <property type="match status" value="1"/>
</dbReference>